<dbReference type="STRING" id="1618207.UM93_01435"/>
<dbReference type="HOGENOM" id="CLU_110355_7_0_11"/>
<accession>A0A0D4BWR0</accession>
<evidence type="ECO:0000256" key="1">
    <source>
        <dbReference type="ARBA" id="ARBA00007689"/>
    </source>
</evidence>
<dbReference type="PATRIC" id="fig|1618207.4.peg.294"/>
<dbReference type="Pfam" id="PF03795">
    <property type="entry name" value="YCII"/>
    <property type="match status" value="1"/>
</dbReference>
<evidence type="ECO:0000259" key="2">
    <source>
        <dbReference type="Pfam" id="PF03795"/>
    </source>
</evidence>
<dbReference type="OrthoDB" id="8968203at2"/>
<organism evidence="3 4">
    <name type="scientific">Psychromicrobium lacuslunae</name>
    <dbReference type="NCBI Taxonomy" id="1618207"/>
    <lineage>
        <taxon>Bacteria</taxon>
        <taxon>Bacillati</taxon>
        <taxon>Actinomycetota</taxon>
        <taxon>Actinomycetes</taxon>
        <taxon>Micrococcales</taxon>
        <taxon>Micrococcaceae</taxon>
        <taxon>Psychromicrobium</taxon>
    </lineage>
</organism>
<dbReference type="AlphaFoldDB" id="A0A0D4BWR0"/>
<dbReference type="SUPFAM" id="SSF54909">
    <property type="entry name" value="Dimeric alpha+beta barrel"/>
    <property type="match status" value="1"/>
</dbReference>
<feature type="domain" description="YCII-related" evidence="2">
    <location>
        <begin position="4"/>
        <end position="86"/>
    </location>
</feature>
<dbReference type="InterPro" id="IPR011008">
    <property type="entry name" value="Dimeric_a/b-barrel"/>
</dbReference>
<dbReference type="PANTHER" id="PTHR37828">
    <property type="entry name" value="GSR2449 PROTEIN"/>
    <property type="match status" value="1"/>
</dbReference>
<dbReference type="EMBL" id="CP011005">
    <property type="protein sequence ID" value="AJT40536.1"/>
    <property type="molecule type" value="Genomic_DNA"/>
</dbReference>
<dbReference type="InterPro" id="IPR005545">
    <property type="entry name" value="YCII"/>
</dbReference>
<dbReference type="RefSeq" id="WP_045073216.1">
    <property type="nucleotide sequence ID" value="NZ_CP011005.1"/>
</dbReference>
<keyword evidence="4" id="KW-1185">Reference proteome</keyword>
<evidence type="ECO:0000313" key="4">
    <source>
        <dbReference type="Proteomes" id="UP000061839"/>
    </source>
</evidence>
<dbReference type="KEGG" id="ari:UM93_01435"/>
<dbReference type="Gene3D" id="3.30.70.1060">
    <property type="entry name" value="Dimeric alpha+beta barrel"/>
    <property type="match status" value="1"/>
</dbReference>
<comment type="similarity">
    <text evidence="1">Belongs to the YciI family.</text>
</comment>
<dbReference type="Proteomes" id="UP000061839">
    <property type="component" value="Chromosome"/>
</dbReference>
<evidence type="ECO:0000313" key="3">
    <source>
        <dbReference type="EMBL" id="AJT40536.1"/>
    </source>
</evidence>
<gene>
    <name evidence="3" type="ORF">UM93_01435</name>
</gene>
<protein>
    <recommendedName>
        <fullName evidence="2">YCII-related domain-containing protein</fullName>
    </recommendedName>
</protein>
<dbReference type="PANTHER" id="PTHR37828:SF1">
    <property type="entry name" value="YCII-RELATED DOMAIN-CONTAINING PROTEIN"/>
    <property type="match status" value="1"/>
</dbReference>
<name>A0A0D4BWR0_9MICC</name>
<proteinExistence type="inferred from homology"/>
<reference evidence="3 4" key="1">
    <citation type="journal article" date="2015" name="Genome Announc.">
        <title>Complete Genome Sequencing of Protease-Producing Novel Arthrobacter sp. Strain IHBB 11108 Using PacBio Single-Molecule Real-Time Sequencing Technology.</title>
        <authorList>
            <person name="Kiran S."/>
            <person name="Swarnkar M.K."/>
            <person name="Pal M."/>
            <person name="Thakur R."/>
            <person name="Tewari R."/>
            <person name="Singh A.K."/>
            <person name="Gulati A."/>
        </authorList>
    </citation>
    <scope>NUCLEOTIDE SEQUENCE [LARGE SCALE GENOMIC DNA]</scope>
    <source>
        <strain evidence="3 4">IHBB 11108</strain>
    </source>
</reference>
<sequence>MSVYAVEYTYVAETAAARDQHRPEHRNWLSSQVEAGKILVSGPYPDGSGALIIFRAETIEELEDLLTQDPFAIQGCITGHQIKAWNPIIGLLKEYL</sequence>